<evidence type="ECO:0000313" key="4">
    <source>
        <dbReference type="Proteomes" id="UP000184363"/>
    </source>
</evidence>
<protein>
    <submittedName>
        <fullName evidence="3">Uncharacterized protein</fullName>
    </submittedName>
</protein>
<evidence type="ECO:0000313" key="3">
    <source>
        <dbReference type="EMBL" id="SHK42538.1"/>
    </source>
</evidence>
<keyword evidence="2" id="KW-1133">Transmembrane helix</keyword>
<sequence>MDDDGDELVALLRSTASVHDAPPPSFGYADVLEGSRRITRRNRVIAASVVGVVLLGGVGTSVALPLVNREAFSTTIAEAPLTATSVPQPGSAVPGPVAPGSGPGSAQESLPAESAPEAGPDPGPASGPADAAAPAQPAHPAPQPPADPPAPAPGSPAPQPAPSPVDPAPDTGTAPKPHSAPSADRGTPRATPPGRPGPSALGPRDTCGSQQDPELRALVDEVFAPARGAPAAPVTYVCRPQGERAVHVEISDGSKKGVLTVVFSSKAGGTSGDATARTASGGQVSVSVRGDGGPAPYADRMSRLVKDLAPRL</sequence>
<accession>A0A1M6SDF5</accession>
<keyword evidence="2" id="KW-0812">Transmembrane</keyword>
<dbReference type="RefSeq" id="WP_143172067.1">
    <property type="nucleotide sequence ID" value="NZ_CALGVN010000039.1"/>
</dbReference>
<keyword evidence="4" id="KW-1185">Reference proteome</keyword>
<dbReference type="EMBL" id="FRAP01000006">
    <property type="protein sequence ID" value="SHK42538.1"/>
    <property type="molecule type" value="Genomic_DNA"/>
</dbReference>
<reference evidence="3 4" key="1">
    <citation type="submission" date="2016-11" db="EMBL/GenBank/DDBJ databases">
        <authorList>
            <person name="Jaros S."/>
            <person name="Januszkiewicz K."/>
            <person name="Wedrychowicz H."/>
        </authorList>
    </citation>
    <scope>NUCLEOTIDE SEQUENCE [LARGE SCALE GENOMIC DNA]</scope>
    <source>
        <strain evidence="3 4">DSM 43832</strain>
    </source>
</reference>
<dbReference type="AlphaFoldDB" id="A0A1M6SDF5"/>
<feature type="compositionally biased region" description="Polar residues" evidence="1">
    <location>
        <begin position="277"/>
        <end position="286"/>
    </location>
</feature>
<dbReference type="OrthoDB" id="3573220at2"/>
<feature type="region of interest" description="Disordered" evidence="1">
    <location>
        <begin position="83"/>
        <end position="217"/>
    </location>
</feature>
<dbReference type="STRING" id="1848.SAMN05443637_10674"/>
<feature type="transmembrane region" description="Helical" evidence="2">
    <location>
        <begin position="44"/>
        <end position="67"/>
    </location>
</feature>
<name>A0A1M6SDF5_PSETH</name>
<proteinExistence type="predicted"/>
<keyword evidence="2" id="KW-0472">Membrane</keyword>
<evidence type="ECO:0000256" key="1">
    <source>
        <dbReference type="SAM" id="MobiDB-lite"/>
    </source>
</evidence>
<feature type="region of interest" description="Disordered" evidence="1">
    <location>
        <begin position="266"/>
        <end position="299"/>
    </location>
</feature>
<feature type="compositionally biased region" description="Pro residues" evidence="1">
    <location>
        <begin position="137"/>
        <end position="167"/>
    </location>
</feature>
<evidence type="ECO:0000256" key="2">
    <source>
        <dbReference type="SAM" id="Phobius"/>
    </source>
</evidence>
<dbReference type="Proteomes" id="UP000184363">
    <property type="component" value="Unassembled WGS sequence"/>
</dbReference>
<feature type="compositionally biased region" description="Low complexity" evidence="1">
    <location>
        <begin position="126"/>
        <end position="136"/>
    </location>
</feature>
<organism evidence="3 4">
    <name type="scientific">Pseudonocardia thermophila</name>
    <dbReference type="NCBI Taxonomy" id="1848"/>
    <lineage>
        <taxon>Bacteria</taxon>
        <taxon>Bacillati</taxon>
        <taxon>Actinomycetota</taxon>
        <taxon>Actinomycetes</taxon>
        <taxon>Pseudonocardiales</taxon>
        <taxon>Pseudonocardiaceae</taxon>
        <taxon>Pseudonocardia</taxon>
    </lineage>
</organism>
<gene>
    <name evidence="3" type="ORF">SAMN05443637_10674</name>
</gene>
<feature type="compositionally biased region" description="Low complexity" evidence="1">
    <location>
        <begin position="85"/>
        <end position="118"/>
    </location>
</feature>